<dbReference type="Proteomes" id="UP000017429">
    <property type="component" value="Chromosome"/>
</dbReference>
<dbReference type="SUPFAM" id="SSF52540">
    <property type="entry name" value="P-loop containing nucleoside triphosphate hydrolases"/>
    <property type="match status" value="1"/>
</dbReference>
<dbReference type="Pfam" id="PF13541">
    <property type="entry name" value="ChlI"/>
    <property type="match status" value="1"/>
</dbReference>
<name>V2RLD8_9BACT</name>
<dbReference type="OrthoDB" id="9813147at2"/>
<dbReference type="Gene3D" id="3.40.50.300">
    <property type="entry name" value="P-loop containing nucleotide triphosphate hydrolases"/>
    <property type="match status" value="1"/>
</dbReference>
<dbReference type="AlphaFoldDB" id="V2RLD8"/>
<dbReference type="PRINTS" id="PR00830">
    <property type="entry name" value="ENDOLAPTASE"/>
</dbReference>
<dbReference type="InterPro" id="IPR027417">
    <property type="entry name" value="P-loop_NTPase"/>
</dbReference>
<evidence type="ECO:0000259" key="1">
    <source>
        <dbReference type="PROSITE" id="PS50051"/>
    </source>
</evidence>
<protein>
    <submittedName>
        <fullName evidence="2">Competence protein ComM</fullName>
    </submittedName>
</protein>
<dbReference type="PROSITE" id="PS50051">
    <property type="entry name" value="MCM_2"/>
    <property type="match status" value="1"/>
</dbReference>
<dbReference type="InterPro" id="IPR025158">
    <property type="entry name" value="Mg_chelat-rel_C"/>
</dbReference>
<reference evidence="2" key="2">
    <citation type="submission" date="2022-05" db="EMBL/GenBank/DDBJ databases">
        <authorList>
            <person name="Proctor A.L."/>
            <person name="Phillips G.J."/>
            <person name="Wannemuehler M.J."/>
        </authorList>
    </citation>
    <scope>NUCLEOTIDE SEQUENCE</scope>
    <source>
        <strain evidence="2">ASF457</strain>
    </source>
</reference>
<gene>
    <name evidence="2" type="primary">comM</name>
    <name evidence="2" type="ORF">N508_001287</name>
</gene>
<dbReference type="GO" id="GO:0005524">
    <property type="term" value="F:ATP binding"/>
    <property type="evidence" value="ECO:0007669"/>
    <property type="project" value="InterPro"/>
</dbReference>
<dbReference type="SUPFAM" id="SSF54211">
    <property type="entry name" value="Ribosomal protein S5 domain 2-like"/>
    <property type="match status" value="1"/>
</dbReference>
<evidence type="ECO:0000313" key="3">
    <source>
        <dbReference type="Proteomes" id="UP000017429"/>
    </source>
</evidence>
<keyword evidence="3" id="KW-1185">Reference proteome</keyword>
<evidence type="ECO:0000313" key="2">
    <source>
        <dbReference type="EMBL" id="USF24205.1"/>
    </source>
</evidence>
<dbReference type="NCBIfam" id="TIGR00368">
    <property type="entry name" value="YifB family Mg chelatase-like AAA ATPase"/>
    <property type="match status" value="1"/>
</dbReference>
<organism evidence="2 3">
    <name type="scientific">Mucispirillum schaedleri ASF457</name>
    <dbReference type="NCBI Taxonomy" id="1379858"/>
    <lineage>
        <taxon>Bacteria</taxon>
        <taxon>Pseudomonadati</taxon>
        <taxon>Deferribacterota</taxon>
        <taxon>Deferribacteres</taxon>
        <taxon>Deferribacterales</taxon>
        <taxon>Mucispirillaceae</taxon>
        <taxon>Mucispirillum</taxon>
    </lineage>
</organism>
<dbReference type="PANTHER" id="PTHR32039">
    <property type="entry name" value="MAGNESIUM-CHELATASE SUBUNIT CHLI"/>
    <property type="match status" value="1"/>
</dbReference>
<accession>V2RLD8</accession>
<dbReference type="GO" id="GO:0003677">
    <property type="term" value="F:DNA binding"/>
    <property type="evidence" value="ECO:0007669"/>
    <property type="project" value="InterPro"/>
</dbReference>
<proteinExistence type="predicted"/>
<dbReference type="Pfam" id="PF01078">
    <property type="entry name" value="Mg_chelatase"/>
    <property type="match status" value="1"/>
</dbReference>
<dbReference type="InterPro" id="IPR000523">
    <property type="entry name" value="Mg_chelatse_chII-like_cat_dom"/>
</dbReference>
<dbReference type="InterPro" id="IPR014721">
    <property type="entry name" value="Ribsml_uS5_D2-typ_fold_subgr"/>
</dbReference>
<dbReference type="InterPro" id="IPR001208">
    <property type="entry name" value="MCM_dom"/>
</dbReference>
<sequence length="508" mass="55973">MFAKIKSSYLNGISGVGVDVECDVSSYGLPSFSIVGLGDNAIKESKERVKASLKNLDYHFFNHPVTINLAPADMKKDGSHFDLPVAVSILKAVGIIDKNLDEYLILGELSLDGRLRAVTGILSMTEYAMETGIKKIILPVENVMEASLIPDVEVYGFESLSDVIGFLRGDIEKQPVINSKVLDEISFIDYGIDFKDVKGQFAARRAAEVAASGMHNFIMIGSPGSGKTMIARRMPSILPPMTLKEALETTKIHSVAGLIKDSGRLINKRPFVSPHHTSSNIAVIGGGTKAKPGNVSIANSGILFLDEMLEFSRSVLEVLRQPLEDRFVTIARAGRTVTYPAKFMLVAAMNPCPCGYLGDSRKDCTCSQNAIDRYRAKLSGPMLDRIDLISHVEAVDYKDLMDLQEGESSADIRCRVINAHKIQAERFKDEGILYNSEMSESMVRKYCNLDDNALKIMEQIMSKHNISARSYSKILKTSRTIADLNSCSKIECTHILEAFQMKLPDNNI</sequence>
<dbReference type="Pfam" id="PF13335">
    <property type="entry name" value="Mg_chelatase_C"/>
    <property type="match status" value="1"/>
</dbReference>
<dbReference type="eggNOG" id="COG0606">
    <property type="taxonomic scope" value="Bacteria"/>
</dbReference>
<dbReference type="RefSeq" id="WP_023275574.1">
    <property type="nucleotide sequence ID" value="NZ_CP097562.1"/>
</dbReference>
<dbReference type="PANTHER" id="PTHR32039:SF7">
    <property type="entry name" value="COMPETENCE PROTEIN COMM"/>
    <property type="match status" value="1"/>
</dbReference>
<feature type="domain" description="MCM C-terminal AAA(+) ATPase" evidence="1">
    <location>
        <begin position="293"/>
        <end position="389"/>
    </location>
</feature>
<dbReference type="Gene3D" id="3.30.230.10">
    <property type="match status" value="1"/>
</dbReference>
<dbReference type="InterPro" id="IPR045006">
    <property type="entry name" value="CHLI-like"/>
</dbReference>
<dbReference type="InterPro" id="IPR004482">
    <property type="entry name" value="Mg_chelat-rel"/>
</dbReference>
<reference evidence="2" key="3">
    <citation type="submission" date="2022-06" db="EMBL/GenBank/DDBJ databases">
        <title>Resources to Facilitate Use of the Altered Schaedler Flora (ASF) Mouse Model to Study Microbiome Function.</title>
        <authorList>
            <person name="Proctor A."/>
            <person name="Parvinroo S."/>
            <person name="Richie T."/>
            <person name="Jia X."/>
            <person name="Lee S.T.M."/>
            <person name="Karp P.D."/>
            <person name="Paley S."/>
            <person name="Kostic A.D."/>
            <person name="Pierre J.F."/>
            <person name="Wannemuehler M.J."/>
            <person name="Phillips G.J."/>
        </authorList>
    </citation>
    <scope>NUCLEOTIDE SEQUENCE</scope>
    <source>
        <strain evidence="2">ASF457</strain>
    </source>
</reference>
<dbReference type="KEGG" id="msch:N508_001287"/>
<reference evidence="2" key="1">
    <citation type="journal article" date="2014" name="Genome Announc.">
        <title>Draft genome sequences of the altered schaedler flora, a defined bacterial community from gnotobiotic mice.</title>
        <authorList>
            <person name="Wannemuehler M.J."/>
            <person name="Overstreet A.M."/>
            <person name="Ward D.V."/>
            <person name="Phillips G.J."/>
        </authorList>
    </citation>
    <scope>NUCLEOTIDE SEQUENCE</scope>
    <source>
        <strain evidence="2">ASF457</strain>
    </source>
</reference>
<dbReference type="InterPro" id="IPR020568">
    <property type="entry name" value="Ribosomal_Su5_D2-typ_SF"/>
</dbReference>
<dbReference type="EMBL" id="CP097562">
    <property type="protein sequence ID" value="USF24205.1"/>
    <property type="molecule type" value="Genomic_DNA"/>
</dbReference>